<dbReference type="GO" id="GO:0033588">
    <property type="term" value="C:elongator holoenzyme complex"/>
    <property type="evidence" value="ECO:0007669"/>
    <property type="project" value="InterPro"/>
</dbReference>
<dbReference type="PANTHER" id="PTHR12896">
    <property type="entry name" value="PAX6 NEIGHBOR PROTEIN PAXNEB"/>
    <property type="match status" value="1"/>
</dbReference>
<dbReference type="InterPro" id="IPR008728">
    <property type="entry name" value="Elongator_complex_protein_4"/>
</dbReference>
<evidence type="ECO:0000313" key="10">
    <source>
        <dbReference type="EMBL" id="JAC56906.1"/>
    </source>
</evidence>
<feature type="region of interest" description="Disordered" evidence="9">
    <location>
        <begin position="194"/>
        <end position="216"/>
    </location>
</feature>
<dbReference type="CDD" id="cd19494">
    <property type="entry name" value="Elp4"/>
    <property type="match status" value="1"/>
</dbReference>
<dbReference type="RefSeq" id="XP_011206207.2">
    <property type="nucleotide sequence ID" value="XM_011207905.4"/>
</dbReference>
<keyword evidence="8" id="KW-0539">Nucleus</keyword>
<feature type="region of interest" description="Disordered" evidence="9">
    <location>
        <begin position="1"/>
        <end position="24"/>
    </location>
</feature>
<dbReference type="RefSeq" id="XP_011206208.2">
    <property type="nucleotide sequence ID" value="XM_011207906.4"/>
</dbReference>
<evidence type="ECO:0000256" key="4">
    <source>
        <dbReference type="ARBA" id="ARBA00007573"/>
    </source>
</evidence>
<dbReference type="EMBL" id="GAKP01002046">
    <property type="protein sequence ID" value="JAC56906.1"/>
    <property type="molecule type" value="Transcribed_RNA"/>
</dbReference>
<keyword evidence="6" id="KW-0963">Cytoplasm</keyword>
<reference evidence="10" key="1">
    <citation type="journal article" date="2014" name="BMC Genomics">
        <title>Characterizing the developmental transcriptome of the oriental fruit fly, Bactrocera dorsalis (Diptera: Tephritidae) through comparative genomic analysis with Drosophila melanogaster utilizing modENCODE datasets.</title>
        <authorList>
            <person name="Geib S.M."/>
            <person name="Calla B."/>
            <person name="Hall B."/>
            <person name="Hou S."/>
            <person name="Manoukis N.C."/>
        </authorList>
    </citation>
    <scope>NUCLEOTIDE SEQUENCE</scope>
    <source>
        <strain evidence="10">Punador</strain>
    </source>
</reference>
<evidence type="ECO:0000256" key="1">
    <source>
        <dbReference type="ARBA" id="ARBA00004123"/>
    </source>
</evidence>
<dbReference type="GO" id="GO:0008023">
    <property type="term" value="C:transcription elongation factor complex"/>
    <property type="evidence" value="ECO:0007669"/>
    <property type="project" value="TreeGrafter"/>
</dbReference>
<dbReference type="GO" id="GO:0002098">
    <property type="term" value="P:tRNA wobble uridine modification"/>
    <property type="evidence" value="ECO:0007669"/>
    <property type="project" value="InterPro"/>
</dbReference>
<dbReference type="InterPro" id="IPR027417">
    <property type="entry name" value="P-loop_NTPase"/>
</dbReference>
<dbReference type="PANTHER" id="PTHR12896:SF1">
    <property type="entry name" value="ELONGATOR COMPLEX PROTEIN 4"/>
    <property type="match status" value="1"/>
</dbReference>
<organism evidence="10">
    <name type="scientific">Bactrocera dorsalis</name>
    <name type="common">Oriental fruit fly</name>
    <name type="synonym">Dacus dorsalis</name>
    <dbReference type="NCBI Taxonomy" id="27457"/>
    <lineage>
        <taxon>Eukaryota</taxon>
        <taxon>Metazoa</taxon>
        <taxon>Ecdysozoa</taxon>
        <taxon>Arthropoda</taxon>
        <taxon>Hexapoda</taxon>
        <taxon>Insecta</taxon>
        <taxon>Pterygota</taxon>
        <taxon>Neoptera</taxon>
        <taxon>Endopterygota</taxon>
        <taxon>Diptera</taxon>
        <taxon>Brachycera</taxon>
        <taxon>Muscomorpha</taxon>
        <taxon>Tephritoidea</taxon>
        <taxon>Tephritidae</taxon>
        <taxon>Bactrocera</taxon>
        <taxon>Bactrocera</taxon>
    </lineage>
</organism>
<proteinExistence type="inferred from homology"/>
<evidence type="ECO:0000256" key="3">
    <source>
        <dbReference type="ARBA" id="ARBA00005043"/>
    </source>
</evidence>
<evidence type="ECO:0000256" key="7">
    <source>
        <dbReference type="ARBA" id="ARBA00022694"/>
    </source>
</evidence>
<dbReference type="OrthoDB" id="289162at2759"/>
<protein>
    <recommendedName>
        <fullName evidence="5">Elongator complex protein 4</fullName>
    </recommendedName>
</protein>
<accession>A0A034WMW7</accession>
<evidence type="ECO:0000256" key="6">
    <source>
        <dbReference type="ARBA" id="ARBA00022490"/>
    </source>
</evidence>
<evidence type="ECO:0000256" key="2">
    <source>
        <dbReference type="ARBA" id="ARBA00004496"/>
    </source>
</evidence>
<dbReference type="Gene3D" id="3.40.50.300">
    <property type="entry name" value="P-loop containing nucleotide triphosphate hydrolases"/>
    <property type="match status" value="1"/>
</dbReference>
<dbReference type="CTD" id="26610"/>
<comment type="similarity">
    <text evidence="4">Belongs to the ELP4 family.</text>
</comment>
<name>A0A034WMW7_BACDO</name>
<comment type="pathway">
    <text evidence="3">tRNA modification; 5-methoxycarbonylmethyl-2-thiouridine-tRNA biosynthesis.</text>
</comment>
<evidence type="ECO:0000256" key="5">
    <source>
        <dbReference type="ARBA" id="ARBA00020265"/>
    </source>
</evidence>
<dbReference type="GO" id="GO:0005737">
    <property type="term" value="C:cytoplasm"/>
    <property type="evidence" value="ECO:0007669"/>
    <property type="project" value="UniProtKB-SubCell"/>
</dbReference>
<dbReference type="GeneID" id="105228190"/>
<dbReference type="Pfam" id="PF05625">
    <property type="entry name" value="PAXNEB"/>
    <property type="match status" value="1"/>
</dbReference>
<dbReference type="UniPathway" id="UPA00988"/>
<gene>
    <name evidence="10" type="primary">ELP4</name>
</gene>
<evidence type="ECO:0000256" key="9">
    <source>
        <dbReference type="SAM" id="MobiDB-lite"/>
    </source>
</evidence>
<dbReference type="AlphaFoldDB" id="A0A034WMW7"/>
<evidence type="ECO:0000256" key="8">
    <source>
        <dbReference type="ARBA" id="ARBA00023242"/>
    </source>
</evidence>
<sequence>MSSFRKRHVQKPVPGTRTSPQTGQIITSSGNPSFDVIFGGGLPVGSICLIEEDKYVTFSKVLAKYFIAEGVVSGQSVLLGSLDDDPQELMRKLPKPLNDDEVEIEKSTEQENGEFSQNGLRIAWRYNDLPPVNSEQIPSKIGHHFNLMEHMDKNLLDFVDTLLWNGNSYVNSDEVDDDYDCGLGDEDNVFSAIESNTESKDDTDQNTTSSSSGSNISCKEVDLEQERINAAAALLSGNSNETLRIQNATKLQVDAVQAPIILGQKQNNNCEKIFNNSKYQRFLKLVQSFAKEEKFSSSTLVYRSLCRICITSLGSPLWYDEEFPKNILKFLTVLRGIVRNSVSVCFITMPMHLISKYDESLVPKIRNLVDYAIELESFSGSEHETNNAFKEYNGLIHLHKITAVNTLTAYMPETSDLAFKLRRKKFVIEKLHLPPEMQEDIKENMQTFSCSGGSSASATSMDF</sequence>
<comment type="subcellular location">
    <subcellularLocation>
        <location evidence="2">Cytoplasm</location>
    </subcellularLocation>
    <subcellularLocation>
        <location evidence="1">Nucleus</location>
    </subcellularLocation>
</comment>
<keyword evidence="7" id="KW-0819">tRNA processing</keyword>
<feature type="compositionally biased region" description="Basic residues" evidence="9">
    <location>
        <begin position="1"/>
        <end position="10"/>
    </location>
</feature>
<feature type="compositionally biased region" description="Low complexity" evidence="9">
    <location>
        <begin position="205"/>
        <end position="216"/>
    </location>
</feature>
<dbReference type="KEGG" id="bdr:105228190"/>